<proteinExistence type="predicted"/>
<evidence type="ECO:0000313" key="7">
    <source>
        <dbReference type="EMBL" id="SHK30821.1"/>
    </source>
</evidence>
<dbReference type="STRING" id="1121266.SAMN02745883_01763"/>
<evidence type="ECO:0000256" key="2">
    <source>
        <dbReference type="ARBA" id="ARBA00022741"/>
    </source>
</evidence>
<keyword evidence="3" id="KW-0378">Hydrolase</keyword>
<evidence type="ECO:0000256" key="4">
    <source>
        <dbReference type="ARBA" id="ARBA00023134"/>
    </source>
</evidence>
<dbReference type="EMBL" id="FRAJ01000014">
    <property type="protein sequence ID" value="SHK30821.1"/>
    <property type="molecule type" value="Genomic_DNA"/>
</dbReference>
<dbReference type="GO" id="GO:0003924">
    <property type="term" value="F:GTPase activity"/>
    <property type="evidence" value="ECO:0007669"/>
    <property type="project" value="InterPro"/>
</dbReference>
<keyword evidence="8" id="KW-1185">Reference proteome</keyword>
<dbReference type="InterPro" id="IPR012340">
    <property type="entry name" value="NA-bd_OB-fold"/>
</dbReference>
<accession>A0A1M6RE99</accession>
<evidence type="ECO:0000313" key="8">
    <source>
        <dbReference type="Proteomes" id="UP000184082"/>
    </source>
</evidence>
<dbReference type="AlphaFoldDB" id="A0A1M6RE99"/>
<evidence type="ECO:0000256" key="1">
    <source>
        <dbReference type="ARBA" id="ARBA00004370"/>
    </source>
</evidence>
<comment type="subcellular location">
    <subcellularLocation>
        <location evidence="1">Membrane</location>
    </subcellularLocation>
</comment>
<gene>
    <name evidence="7" type="ORF">SAMN02745883_01763</name>
</gene>
<dbReference type="Proteomes" id="UP000184082">
    <property type="component" value="Unassembled WGS sequence"/>
</dbReference>
<dbReference type="PANTHER" id="PTHR10465">
    <property type="entry name" value="TRANSMEMBRANE GTPASE FZO1"/>
    <property type="match status" value="1"/>
</dbReference>
<dbReference type="RefSeq" id="WP_072967691.1">
    <property type="nucleotide sequence ID" value="NZ_FRAJ01000014.1"/>
</dbReference>
<evidence type="ECO:0000256" key="5">
    <source>
        <dbReference type="ARBA" id="ARBA00023136"/>
    </source>
</evidence>
<dbReference type="GO" id="GO:0003676">
    <property type="term" value="F:nucleic acid binding"/>
    <property type="evidence" value="ECO:0007669"/>
    <property type="project" value="InterPro"/>
</dbReference>
<dbReference type="Pfam" id="PF00575">
    <property type="entry name" value="S1"/>
    <property type="match status" value="1"/>
</dbReference>
<dbReference type="InterPro" id="IPR045063">
    <property type="entry name" value="Dynamin_N"/>
</dbReference>
<protein>
    <submittedName>
        <fullName evidence="7">GTPase Era, involved in 16S rRNA processing</fullName>
    </submittedName>
</protein>
<dbReference type="Gene3D" id="3.40.50.300">
    <property type="entry name" value="P-loop containing nucleotide triphosphate hydrolases"/>
    <property type="match status" value="1"/>
</dbReference>
<keyword evidence="2" id="KW-0547">Nucleotide-binding</keyword>
<dbReference type="Pfam" id="PF00350">
    <property type="entry name" value="Dynamin_N"/>
    <property type="match status" value="1"/>
</dbReference>
<dbReference type="InterPro" id="IPR003029">
    <property type="entry name" value="S1_domain"/>
</dbReference>
<dbReference type="PANTHER" id="PTHR10465:SF0">
    <property type="entry name" value="SARCALUMENIN"/>
    <property type="match status" value="1"/>
</dbReference>
<organism evidence="7 8">
    <name type="scientific">Caminicella sporogenes DSM 14501</name>
    <dbReference type="NCBI Taxonomy" id="1121266"/>
    <lineage>
        <taxon>Bacteria</taxon>
        <taxon>Bacillati</taxon>
        <taxon>Bacillota</taxon>
        <taxon>Clostridia</taxon>
        <taxon>Peptostreptococcales</taxon>
        <taxon>Caminicellaceae</taxon>
        <taxon>Caminicella</taxon>
    </lineage>
</organism>
<dbReference type="InterPro" id="IPR027094">
    <property type="entry name" value="Mitofusin_fam"/>
</dbReference>
<dbReference type="GO" id="GO:0016020">
    <property type="term" value="C:membrane"/>
    <property type="evidence" value="ECO:0007669"/>
    <property type="project" value="UniProtKB-SubCell"/>
</dbReference>
<dbReference type="SMART" id="SM00316">
    <property type="entry name" value="S1"/>
    <property type="match status" value="1"/>
</dbReference>
<evidence type="ECO:0000256" key="3">
    <source>
        <dbReference type="ARBA" id="ARBA00022801"/>
    </source>
</evidence>
<sequence length="514" mass="59046">MALRSSREERKQNLIKNEYLDNPEKGMELISSLISMSKTKETMVQLLSKLDKIIRYDFINICSMENLPNEAEMYEKLKKAFDNVEDLTEFNALANKNIIAIGGGFSAGKSQFLNSILKDNILPTDTTPTTSIPSYITYGQEEIIYALNSFNLKVPINREAVKAISHDFNKKYNVSFSHIIKKLVIETSRFPYKNISFLDTPGYSKADALNRADNTDEKIAKEYLSSADYIIWLVDVSKGTIPDSDIKFIKDLKFQRPIFVVFNKADLKTSEQIKNVLEDAKRRFEEEGIMAEEVIAYNSLASKDNEIGGNKLQNFLEKINSRIKCTTVKQEFDKIFEVFEIYNHNEMIKAKEKLKLLNEIAVNIDLLEQDKHVEFRKLIEECQKKIKKQKRILAEFQSLSDRVNEIIGKIISNLNVVEENKEDRGIFGVAGLRDEKVLSDLKEDMKISGKISKMNAFGLYIECGFGEQVMIFIDDIKEKYSNNVEELFYVGKEVDVQIVEIDRVKKAIKVVVNL</sequence>
<dbReference type="SUPFAM" id="SSF50249">
    <property type="entry name" value="Nucleic acid-binding proteins"/>
    <property type="match status" value="1"/>
</dbReference>
<dbReference type="SUPFAM" id="SSF52540">
    <property type="entry name" value="P-loop containing nucleoside triphosphate hydrolases"/>
    <property type="match status" value="1"/>
</dbReference>
<dbReference type="PROSITE" id="PS50126">
    <property type="entry name" value="S1"/>
    <property type="match status" value="1"/>
</dbReference>
<dbReference type="CDD" id="cd00164">
    <property type="entry name" value="S1_like"/>
    <property type="match status" value="1"/>
</dbReference>
<keyword evidence="4" id="KW-0342">GTP-binding</keyword>
<dbReference type="GO" id="GO:0005525">
    <property type="term" value="F:GTP binding"/>
    <property type="evidence" value="ECO:0007669"/>
    <property type="project" value="UniProtKB-KW"/>
</dbReference>
<dbReference type="InterPro" id="IPR027417">
    <property type="entry name" value="P-loop_NTPase"/>
</dbReference>
<reference evidence="7 8" key="1">
    <citation type="submission" date="2016-11" db="EMBL/GenBank/DDBJ databases">
        <authorList>
            <person name="Jaros S."/>
            <person name="Januszkiewicz K."/>
            <person name="Wedrychowicz H."/>
        </authorList>
    </citation>
    <scope>NUCLEOTIDE SEQUENCE [LARGE SCALE GENOMIC DNA]</scope>
    <source>
        <strain evidence="7 8">DSM 14501</strain>
    </source>
</reference>
<name>A0A1M6RE99_9FIRM</name>
<feature type="domain" description="S1 motif" evidence="6">
    <location>
        <begin position="444"/>
        <end position="513"/>
    </location>
</feature>
<evidence type="ECO:0000259" key="6">
    <source>
        <dbReference type="PROSITE" id="PS50126"/>
    </source>
</evidence>
<dbReference type="Gene3D" id="2.40.50.140">
    <property type="entry name" value="Nucleic acid-binding proteins"/>
    <property type="match status" value="1"/>
</dbReference>
<keyword evidence="5" id="KW-0472">Membrane</keyword>